<keyword evidence="1" id="KW-1003">Cell membrane</keyword>
<reference evidence="9" key="1">
    <citation type="submission" date="2017-06" db="EMBL/GenBank/DDBJ databases">
        <authorList>
            <person name="Varghese N."/>
            <person name="Submissions S."/>
        </authorList>
    </citation>
    <scope>NUCLEOTIDE SEQUENCE [LARGE SCALE GENOMIC DNA]</scope>
    <source>
        <strain evidence="9">DSM 137</strain>
    </source>
</reference>
<keyword evidence="2 6" id="KW-0812">Transmembrane</keyword>
<dbReference type="OrthoDB" id="7868067at2"/>
<evidence type="ECO:0000259" key="7">
    <source>
        <dbReference type="Pfam" id="PF06305"/>
    </source>
</evidence>
<proteinExistence type="predicted"/>
<keyword evidence="3 6" id="KW-1133">Transmembrane helix</keyword>
<evidence type="ECO:0000256" key="1">
    <source>
        <dbReference type="ARBA" id="ARBA00022475"/>
    </source>
</evidence>
<keyword evidence="9" id="KW-1185">Reference proteome</keyword>
<feature type="transmembrane region" description="Helical" evidence="6">
    <location>
        <begin position="47"/>
        <end position="70"/>
    </location>
</feature>
<gene>
    <name evidence="8" type="ORF">SAMN06265338_105121</name>
</gene>
<evidence type="ECO:0000313" key="9">
    <source>
        <dbReference type="Proteomes" id="UP000198418"/>
    </source>
</evidence>
<evidence type="ECO:0000256" key="2">
    <source>
        <dbReference type="ARBA" id="ARBA00022692"/>
    </source>
</evidence>
<evidence type="ECO:0000256" key="5">
    <source>
        <dbReference type="SAM" id="MobiDB-lite"/>
    </source>
</evidence>
<dbReference type="Proteomes" id="UP000198418">
    <property type="component" value="Unassembled WGS sequence"/>
</dbReference>
<accession>A0A212RLV7</accession>
<evidence type="ECO:0000313" key="8">
    <source>
        <dbReference type="EMBL" id="SNB73313.1"/>
    </source>
</evidence>
<name>A0A212RLV7_RHOAC</name>
<dbReference type="RefSeq" id="WP_088520897.1">
    <property type="nucleotide sequence ID" value="NZ_FYDG01000005.1"/>
</dbReference>
<organism evidence="8 9">
    <name type="scientific">Rhodoblastus acidophilus</name>
    <name type="common">Rhodopseudomonas acidophila</name>
    <dbReference type="NCBI Taxonomy" id="1074"/>
    <lineage>
        <taxon>Bacteria</taxon>
        <taxon>Pseudomonadati</taxon>
        <taxon>Pseudomonadota</taxon>
        <taxon>Alphaproteobacteria</taxon>
        <taxon>Hyphomicrobiales</taxon>
        <taxon>Rhodoblastaceae</taxon>
        <taxon>Rhodoblastus</taxon>
    </lineage>
</organism>
<feature type="region of interest" description="Disordered" evidence="5">
    <location>
        <begin position="96"/>
        <end position="117"/>
    </location>
</feature>
<evidence type="ECO:0000256" key="4">
    <source>
        <dbReference type="ARBA" id="ARBA00023136"/>
    </source>
</evidence>
<dbReference type="GO" id="GO:0005886">
    <property type="term" value="C:plasma membrane"/>
    <property type="evidence" value="ECO:0007669"/>
    <property type="project" value="InterPro"/>
</dbReference>
<sequence>MRAVLRFLILAPFAVLLLGFSLANRSPVPVSTDPFNLPDLPLPTFAVPLYLLVVGAMMVGVVLGGSSTWVRQGRHRKAAREASRKWAALRAENEALRNQMTPAAPGTPALPVSRPKN</sequence>
<protein>
    <recommendedName>
        <fullName evidence="7">Lipopolysaccharide assembly protein A domain-containing protein</fullName>
    </recommendedName>
</protein>
<dbReference type="Pfam" id="PF06305">
    <property type="entry name" value="LapA_dom"/>
    <property type="match status" value="1"/>
</dbReference>
<feature type="domain" description="Lipopolysaccharide assembly protein A" evidence="7">
    <location>
        <begin position="45"/>
        <end position="93"/>
    </location>
</feature>
<dbReference type="AlphaFoldDB" id="A0A212RLV7"/>
<dbReference type="EMBL" id="FYDG01000005">
    <property type="protein sequence ID" value="SNB73313.1"/>
    <property type="molecule type" value="Genomic_DNA"/>
</dbReference>
<evidence type="ECO:0000256" key="6">
    <source>
        <dbReference type="SAM" id="Phobius"/>
    </source>
</evidence>
<keyword evidence="4 6" id="KW-0472">Membrane</keyword>
<dbReference type="InterPro" id="IPR010445">
    <property type="entry name" value="LapA_dom"/>
</dbReference>
<evidence type="ECO:0000256" key="3">
    <source>
        <dbReference type="ARBA" id="ARBA00022989"/>
    </source>
</evidence>